<evidence type="ECO:0000313" key="4">
    <source>
        <dbReference type="Proteomes" id="UP000295135"/>
    </source>
</evidence>
<proteinExistence type="predicted"/>
<feature type="compositionally biased region" description="Low complexity" evidence="1">
    <location>
        <begin position="543"/>
        <end position="557"/>
    </location>
</feature>
<evidence type="ECO:0008006" key="5">
    <source>
        <dbReference type="Google" id="ProtNLM"/>
    </source>
</evidence>
<accession>A0A4R3JYX8</accession>
<gene>
    <name evidence="3" type="ORF">EDC61_101247</name>
</gene>
<feature type="signal peptide" evidence="2">
    <location>
        <begin position="1"/>
        <end position="20"/>
    </location>
</feature>
<dbReference type="Proteomes" id="UP000295135">
    <property type="component" value="Unassembled WGS sequence"/>
</dbReference>
<evidence type="ECO:0000313" key="3">
    <source>
        <dbReference type="EMBL" id="TCS74023.1"/>
    </source>
</evidence>
<dbReference type="AlphaFoldDB" id="A0A4R3JYX8"/>
<name>A0A4R3JYX8_9PROT</name>
<comment type="caution">
    <text evidence="3">The sequence shown here is derived from an EMBL/GenBank/DDBJ whole genome shotgun (WGS) entry which is preliminary data.</text>
</comment>
<feature type="region of interest" description="Disordered" evidence="1">
    <location>
        <begin position="543"/>
        <end position="608"/>
    </location>
</feature>
<dbReference type="EMBL" id="SLZY01000001">
    <property type="protein sequence ID" value="TCS74023.1"/>
    <property type="molecule type" value="Genomic_DNA"/>
</dbReference>
<keyword evidence="2" id="KW-0732">Signal</keyword>
<sequence>MRLTPIPLALLCLAALPVHALDDPAQVGRLAAVGAPDLALQLAQAALEKTPHDAAWRDAYWQAAAQSRRPADPKVLPPGEQAPAAAWAGYRLTLARQAVARGDWPAARRQWAQALWRGGLAPETVNALRATIAQSWLQPAQAQPELINPVVLRLLQDDPKQLPVAEAAALRLLDLDRPQPALELLDTLAPQSPLRVLAQQRLGALTEEQAETRLRAEASGPAKPAAWQALLRLAETRNDAGLRVAALEALIGLGVDSERHAHALWSAYQALAEQAANRRQLLVGMEAAWLDEARLALKDNAGEGRALLAWLARQGSDIALRIQAVEALAESLSASPGLLAARLLGNAPVGLPRLPASLRYRLGEQARAGGDDRLAAGWWQGVSATEAGRPARNWYLSQAEINSRAGREAAALQWLDHALAPGATLSANEARTALTQLQQRLRQGRTDQVEVLAGRLIAIAPPAEQRKAMQLIGELKELQGAWAEAAARQLLSAGEPADKEAQATRSRAVRNLERAGLHDDAARLGEPASAPVQMPVEAMTPAPVQAAAQPSAQAPVQPIVPPPAQPQAKVKAQIPATAPAKPSGTAKPVNKSKPVIKSKPSRKANAAR</sequence>
<organism evidence="3 4">
    <name type="scientific">Sulfuritortus calidifontis</name>
    <dbReference type="NCBI Taxonomy" id="1914471"/>
    <lineage>
        <taxon>Bacteria</taxon>
        <taxon>Pseudomonadati</taxon>
        <taxon>Pseudomonadota</taxon>
        <taxon>Betaproteobacteria</taxon>
        <taxon>Nitrosomonadales</taxon>
        <taxon>Thiobacillaceae</taxon>
        <taxon>Sulfuritortus</taxon>
    </lineage>
</organism>
<reference evidence="3 4" key="1">
    <citation type="submission" date="2019-03" db="EMBL/GenBank/DDBJ databases">
        <title>Genomic Encyclopedia of Type Strains, Phase IV (KMG-IV): sequencing the most valuable type-strain genomes for metagenomic binning, comparative biology and taxonomic classification.</title>
        <authorList>
            <person name="Goeker M."/>
        </authorList>
    </citation>
    <scope>NUCLEOTIDE SEQUENCE [LARGE SCALE GENOMIC DNA]</scope>
    <source>
        <strain evidence="3 4">DSM 103923</strain>
    </source>
</reference>
<dbReference type="RefSeq" id="WP_126459288.1">
    <property type="nucleotide sequence ID" value="NZ_AP018721.1"/>
</dbReference>
<evidence type="ECO:0000256" key="1">
    <source>
        <dbReference type="SAM" id="MobiDB-lite"/>
    </source>
</evidence>
<evidence type="ECO:0000256" key="2">
    <source>
        <dbReference type="SAM" id="SignalP"/>
    </source>
</evidence>
<feature type="chain" id="PRO_5020306640" description="Tetratricopeptide repeat protein" evidence="2">
    <location>
        <begin position="21"/>
        <end position="608"/>
    </location>
</feature>
<feature type="compositionally biased region" description="Low complexity" evidence="1">
    <location>
        <begin position="566"/>
        <end position="576"/>
    </location>
</feature>
<protein>
    <recommendedName>
        <fullName evidence="5">Tetratricopeptide repeat protein</fullName>
    </recommendedName>
</protein>
<keyword evidence="4" id="KW-1185">Reference proteome</keyword>